<accession>A0A5N5WY39</accession>
<evidence type="ECO:0000256" key="2">
    <source>
        <dbReference type="ARBA" id="ARBA00022857"/>
    </source>
</evidence>
<name>A0A5N5WY39_9EURO</name>
<dbReference type="GO" id="GO:0016491">
    <property type="term" value="F:oxidoreductase activity"/>
    <property type="evidence" value="ECO:0007669"/>
    <property type="project" value="UniProtKB-KW"/>
</dbReference>
<keyword evidence="5" id="KW-1185">Reference proteome</keyword>
<proteinExistence type="inferred from homology"/>
<sequence>MPCDSTTFRPDQDISDLSGQVTIATGVNEGLGFETLTLKQLAKHNPAHYILQHGRRRGQKQLSRRLRKPSAQLHRSPIYLSIYLPLTVSRMQSGCSNNMSLAWDVLVNNTGIVMTAEGLTKAGYEVQFGTNHMGHALLMQLLLPTLQETSKVTPKLVVNLSSASGINGPERYIYPFNESKTTMANRNTTARY</sequence>
<protein>
    <recommendedName>
        <fullName evidence="6">NAD(P)-binding protein</fullName>
    </recommendedName>
</protein>
<dbReference type="InterPro" id="IPR036291">
    <property type="entry name" value="NAD(P)-bd_dom_sf"/>
</dbReference>
<gene>
    <name evidence="4" type="ORF">BDV29DRAFT_157738</name>
</gene>
<dbReference type="AlphaFoldDB" id="A0A5N5WY39"/>
<dbReference type="InterPro" id="IPR002347">
    <property type="entry name" value="SDR_fam"/>
</dbReference>
<dbReference type="OrthoDB" id="191139at2759"/>
<dbReference type="Pfam" id="PF00106">
    <property type="entry name" value="adh_short"/>
    <property type="match status" value="1"/>
</dbReference>
<organism evidence="4 5">
    <name type="scientific">Aspergillus leporis</name>
    <dbReference type="NCBI Taxonomy" id="41062"/>
    <lineage>
        <taxon>Eukaryota</taxon>
        <taxon>Fungi</taxon>
        <taxon>Dikarya</taxon>
        <taxon>Ascomycota</taxon>
        <taxon>Pezizomycotina</taxon>
        <taxon>Eurotiomycetes</taxon>
        <taxon>Eurotiomycetidae</taxon>
        <taxon>Eurotiales</taxon>
        <taxon>Aspergillaceae</taxon>
        <taxon>Aspergillus</taxon>
        <taxon>Aspergillus subgen. Circumdati</taxon>
    </lineage>
</organism>
<dbReference type="EMBL" id="ML732230">
    <property type="protein sequence ID" value="KAB8073249.1"/>
    <property type="molecule type" value="Genomic_DNA"/>
</dbReference>
<dbReference type="PANTHER" id="PTHR24320">
    <property type="entry name" value="RETINOL DEHYDROGENASE"/>
    <property type="match status" value="1"/>
</dbReference>
<keyword evidence="2" id="KW-0521">NADP</keyword>
<dbReference type="SUPFAM" id="SSF51735">
    <property type="entry name" value="NAD(P)-binding Rossmann-fold domains"/>
    <property type="match status" value="1"/>
</dbReference>
<evidence type="ECO:0008006" key="6">
    <source>
        <dbReference type="Google" id="ProtNLM"/>
    </source>
</evidence>
<evidence type="ECO:0000256" key="3">
    <source>
        <dbReference type="ARBA" id="ARBA00023002"/>
    </source>
</evidence>
<evidence type="ECO:0000256" key="1">
    <source>
        <dbReference type="ARBA" id="ARBA00006484"/>
    </source>
</evidence>
<dbReference type="PANTHER" id="PTHR24320:SF148">
    <property type="entry name" value="NAD(P)-BINDING ROSSMANN-FOLD SUPERFAMILY PROTEIN"/>
    <property type="match status" value="1"/>
</dbReference>
<dbReference type="Gene3D" id="3.40.50.720">
    <property type="entry name" value="NAD(P)-binding Rossmann-like Domain"/>
    <property type="match status" value="1"/>
</dbReference>
<keyword evidence="3" id="KW-0560">Oxidoreductase</keyword>
<reference evidence="4 5" key="1">
    <citation type="submission" date="2019-04" db="EMBL/GenBank/DDBJ databases">
        <title>Friends and foes A comparative genomics study of 23 Aspergillus species from section Flavi.</title>
        <authorList>
            <consortium name="DOE Joint Genome Institute"/>
            <person name="Kjaerbolling I."/>
            <person name="Vesth T."/>
            <person name="Frisvad J.C."/>
            <person name="Nybo J.L."/>
            <person name="Theobald S."/>
            <person name="Kildgaard S."/>
            <person name="Isbrandt T."/>
            <person name="Kuo A."/>
            <person name="Sato A."/>
            <person name="Lyhne E.K."/>
            <person name="Kogle M.E."/>
            <person name="Wiebenga A."/>
            <person name="Kun R.S."/>
            <person name="Lubbers R.J."/>
            <person name="Makela M.R."/>
            <person name="Barry K."/>
            <person name="Chovatia M."/>
            <person name="Clum A."/>
            <person name="Daum C."/>
            <person name="Haridas S."/>
            <person name="He G."/>
            <person name="LaButti K."/>
            <person name="Lipzen A."/>
            <person name="Mondo S."/>
            <person name="Riley R."/>
            <person name="Salamov A."/>
            <person name="Simmons B.A."/>
            <person name="Magnuson J.K."/>
            <person name="Henrissat B."/>
            <person name="Mortensen U.H."/>
            <person name="Larsen T.O."/>
            <person name="Devries R.P."/>
            <person name="Grigoriev I.V."/>
            <person name="Machida M."/>
            <person name="Baker S.E."/>
            <person name="Andersen M.R."/>
        </authorList>
    </citation>
    <scope>NUCLEOTIDE SEQUENCE [LARGE SCALE GENOMIC DNA]</scope>
    <source>
        <strain evidence="4 5">CBS 151.66</strain>
    </source>
</reference>
<comment type="similarity">
    <text evidence="1">Belongs to the short-chain dehydrogenases/reductases (SDR) family.</text>
</comment>
<evidence type="ECO:0000313" key="4">
    <source>
        <dbReference type="EMBL" id="KAB8073249.1"/>
    </source>
</evidence>
<dbReference type="Proteomes" id="UP000326565">
    <property type="component" value="Unassembled WGS sequence"/>
</dbReference>
<evidence type="ECO:0000313" key="5">
    <source>
        <dbReference type="Proteomes" id="UP000326565"/>
    </source>
</evidence>